<keyword evidence="6" id="KW-0066">ATP synthesis</keyword>
<accession>A0A9D9IQ88</accession>
<dbReference type="InterPro" id="IPR000711">
    <property type="entry name" value="ATPase_OSCP/dsu"/>
</dbReference>
<keyword evidence="5" id="KW-0472">Membrane</keyword>
<feature type="non-terminal residue" evidence="7">
    <location>
        <position position="143"/>
    </location>
</feature>
<name>A0A9D9IQ88_9BACT</name>
<comment type="caution">
    <text evidence="7">The sequence shown here is derived from an EMBL/GenBank/DDBJ whole genome shotgun (WGS) entry which is preliminary data.</text>
</comment>
<evidence type="ECO:0000256" key="3">
    <source>
        <dbReference type="ARBA" id="ARBA00022781"/>
    </source>
</evidence>
<dbReference type="Pfam" id="PF00213">
    <property type="entry name" value="OSCP"/>
    <property type="match status" value="1"/>
</dbReference>
<evidence type="ECO:0000256" key="6">
    <source>
        <dbReference type="ARBA" id="ARBA00023310"/>
    </source>
</evidence>
<keyword evidence="4" id="KW-0406">Ion transport</keyword>
<keyword evidence="2" id="KW-0813">Transport</keyword>
<sequence length="143" mass="15504">MNDGLIPNRYAKALYAYAKEQGAAESVYGETSRLAGSYAVESGLAKAVENPFLPLADKVNVLLAASGAAPGKSLDRFFKLVLSHGRESMLLQMALAYGKLYRKENGISQVEIATASEIPESDLKKIRNYVQSCLGGRKLECKE</sequence>
<reference evidence="7" key="2">
    <citation type="journal article" date="2021" name="PeerJ">
        <title>Extensive microbial diversity within the chicken gut microbiome revealed by metagenomics and culture.</title>
        <authorList>
            <person name="Gilroy R."/>
            <person name="Ravi A."/>
            <person name="Getino M."/>
            <person name="Pursley I."/>
            <person name="Horton D.L."/>
            <person name="Alikhan N.F."/>
            <person name="Baker D."/>
            <person name="Gharbi K."/>
            <person name="Hall N."/>
            <person name="Watson M."/>
            <person name="Adriaenssens E.M."/>
            <person name="Foster-Nyarko E."/>
            <person name="Jarju S."/>
            <person name="Secka A."/>
            <person name="Antonio M."/>
            <person name="Oren A."/>
            <person name="Chaudhuri R.R."/>
            <person name="La Ragione R."/>
            <person name="Hildebrand F."/>
            <person name="Pallen M.J."/>
        </authorList>
    </citation>
    <scope>NUCLEOTIDE SEQUENCE</scope>
    <source>
        <strain evidence="7">6919</strain>
    </source>
</reference>
<keyword evidence="3" id="KW-0375">Hydrogen ion transport</keyword>
<dbReference type="SUPFAM" id="SSF47928">
    <property type="entry name" value="N-terminal domain of the delta subunit of the F1F0-ATP synthase"/>
    <property type="match status" value="1"/>
</dbReference>
<dbReference type="GO" id="GO:0016020">
    <property type="term" value="C:membrane"/>
    <property type="evidence" value="ECO:0007669"/>
    <property type="project" value="UniProtKB-SubCell"/>
</dbReference>
<evidence type="ECO:0000256" key="5">
    <source>
        <dbReference type="ARBA" id="ARBA00023136"/>
    </source>
</evidence>
<evidence type="ECO:0000313" key="7">
    <source>
        <dbReference type="EMBL" id="MBO8476783.1"/>
    </source>
</evidence>
<comment type="subcellular location">
    <subcellularLocation>
        <location evidence="1">Membrane</location>
    </subcellularLocation>
</comment>
<dbReference type="PANTHER" id="PTHR11910">
    <property type="entry name" value="ATP SYNTHASE DELTA CHAIN"/>
    <property type="match status" value="1"/>
</dbReference>
<gene>
    <name evidence="7" type="ORF">IAB88_07295</name>
</gene>
<proteinExistence type="predicted"/>
<protein>
    <submittedName>
        <fullName evidence="7">F0F1 ATP synthase subunit delta</fullName>
    </submittedName>
</protein>
<evidence type="ECO:0000313" key="8">
    <source>
        <dbReference type="Proteomes" id="UP000823598"/>
    </source>
</evidence>
<dbReference type="GO" id="GO:0046933">
    <property type="term" value="F:proton-transporting ATP synthase activity, rotational mechanism"/>
    <property type="evidence" value="ECO:0007669"/>
    <property type="project" value="InterPro"/>
</dbReference>
<dbReference type="InterPro" id="IPR026015">
    <property type="entry name" value="ATP_synth_OSCP/delta_N_sf"/>
</dbReference>
<evidence type="ECO:0000256" key="1">
    <source>
        <dbReference type="ARBA" id="ARBA00004370"/>
    </source>
</evidence>
<dbReference type="Proteomes" id="UP000823598">
    <property type="component" value="Unassembled WGS sequence"/>
</dbReference>
<dbReference type="Gene3D" id="1.10.520.20">
    <property type="entry name" value="N-terminal domain of the delta subunit of the F1F0-ATP synthase"/>
    <property type="match status" value="1"/>
</dbReference>
<organism evidence="7 8">
    <name type="scientific">Candidatus Limisoma faecipullorum</name>
    <dbReference type="NCBI Taxonomy" id="2840854"/>
    <lineage>
        <taxon>Bacteria</taxon>
        <taxon>Pseudomonadati</taxon>
        <taxon>Bacteroidota</taxon>
        <taxon>Bacteroidia</taxon>
        <taxon>Bacteroidales</taxon>
        <taxon>Candidatus Limisoma</taxon>
    </lineage>
</organism>
<dbReference type="AlphaFoldDB" id="A0A9D9IQ88"/>
<evidence type="ECO:0000256" key="4">
    <source>
        <dbReference type="ARBA" id="ARBA00023065"/>
    </source>
</evidence>
<evidence type="ECO:0000256" key="2">
    <source>
        <dbReference type="ARBA" id="ARBA00022448"/>
    </source>
</evidence>
<dbReference type="EMBL" id="JADIMC010000083">
    <property type="protein sequence ID" value="MBO8476783.1"/>
    <property type="molecule type" value="Genomic_DNA"/>
</dbReference>
<reference evidence="7" key="1">
    <citation type="submission" date="2020-10" db="EMBL/GenBank/DDBJ databases">
        <authorList>
            <person name="Gilroy R."/>
        </authorList>
    </citation>
    <scope>NUCLEOTIDE SEQUENCE</scope>
    <source>
        <strain evidence="7">6919</strain>
    </source>
</reference>